<dbReference type="InterPro" id="IPR012166">
    <property type="entry name" value="Uncharacterised_RocB"/>
</dbReference>
<dbReference type="Pfam" id="PF01546">
    <property type="entry name" value="Peptidase_M20"/>
    <property type="match status" value="1"/>
</dbReference>
<evidence type="ECO:0000313" key="2">
    <source>
        <dbReference type="Proteomes" id="UP000031982"/>
    </source>
</evidence>
<dbReference type="InterPro" id="IPR002933">
    <property type="entry name" value="Peptidase_M20"/>
</dbReference>
<accession>A0ABR5ARK6</accession>
<keyword evidence="2" id="KW-1185">Reference proteome</keyword>
<protein>
    <submittedName>
        <fullName evidence="1">Arginine utilization protein RocB</fullName>
    </submittedName>
</protein>
<gene>
    <name evidence="1" type="ORF">SD77_1623</name>
</gene>
<dbReference type="Proteomes" id="UP000031982">
    <property type="component" value="Unassembled WGS sequence"/>
</dbReference>
<evidence type="ECO:0000313" key="1">
    <source>
        <dbReference type="EMBL" id="KIL77380.1"/>
    </source>
</evidence>
<dbReference type="Gene3D" id="3.40.630.10">
    <property type="entry name" value="Zn peptidases"/>
    <property type="match status" value="1"/>
</dbReference>
<dbReference type="PIRSF" id="PIRSF010386">
    <property type="entry name" value="RocB"/>
    <property type="match status" value="1"/>
</dbReference>
<dbReference type="InterPro" id="IPR050072">
    <property type="entry name" value="Peptidase_M20A"/>
</dbReference>
<dbReference type="PANTHER" id="PTHR43808">
    <property type="entry name" value="ACETYLORNITHINE DEACETYLASE"/>
    <property type="match status" value="1"/>
</dbReference>
<dbReference type="PANTHER" id="PTHR43808:SF27">
    <property type="entry name" value="PROTEIN ROCB"/>
    <property type="match status" value="1"/>
</dbReference>
<organism evidence="1 2">
    <name type="scientific">Bacillus badius</name>
    <dbReference type="NCBI Taxonomy" id="1455"/>
    <lineage>
        <taxon>Bacteria</taxon>
        <taxon>Bacillati</taxon>
        <taxon>Bacillota</taxon>
        <taxon>Bacilli</taxon>
        <taxon>Bacillales</taxon>
        <taxon>Bacillaceae</taxon>
        <taxon>Pseudobacillus</taxon>
    </lineage>
</organism>
<dbReference type="SUPFAM" id="SSF53187">
    <property type="entry name" value="Zn-dependent exopeptidases"/>
    <property type="match status" value="1"/>
</dbReference>
<name>A0ABR5ARK6_BACBA</name>
<sequence>MYENSLKEKRIGKVIFMSRLLWGTPEALRELLCELVGWDSRTLTDGERQFAYHVQKKLSKLDYFQKHPEHLSLHEADLGRHFVTAFYKHPDVEDTVVLISHFDTVQIEEYGDLETLAFQPEELTKELLNRKDSLPEEARLDLESGKYLFGRGTMDMKMGLALHMALIEKASVEQWPINLVLLTVPDEEVNSSGMRAAVTELVKMCTKYKITYKLFLNSEPSFSQKPGDENHYIYSGTLGKIMPAALFYGKETHVGEPLKGMTANYIASFLTQLMEWNPLFHESDLGEKTPLPVSLQQKDLKAQYSTQTPHRAAALYNVFLMKRTASEIMDLFEQIAGEAAARCNASYQSLCENEKVEGIGEVRVLRYEKLLAYAEAKLGRELVQKMKSEVQENSEWDEREKSVRIADKLLIQCQELAPAIVLLFAPPYYPAVNTSNDPLVAHSIKVLKQAAAGFGLEVHQVHYFNGLCDLSYVHYNDQTNGWAAFERNTPVWGDLYSIPFADMQQLQAPVLNVGPFGKDAHQFAERLHIDSAFVQTPAMLESVIKSLI</sequence>
<proteinExistence type="predicted"/>
<comment type="caution">
    <text evidence="1">The sequence shown here is derived from an EMBL/GenBank/DDBJ whole genome shotgun (WGS) entry which is preliminary data.</text>
</comment>
<reference evidence="1 2" key="1">
    <citation type="submission" date="2015-01" db="EMBL/GenBank/DDBJ databases">
        <title>Genome Assembly of Bacillus badius MTCC 1458.</title>
        <authorList>
            <person name="Verma A."/>
            <person name="Khatri I."/>
            <person name="Mual P."/>
            <person name="Subramanian S."/>
            <person name="Krishnamurthi S."/>
        </authorList>
    </citation>
    <scope>NUCLEOTIDE SEQUENCE [LARGE SCALE GENOMIC DNA]</scope>
    <source>
        <strain evidence="1 2">MTCC 1458</strain>
    </source>
</reference>
<dbReference type="EMBL" id="JXLP01000015">
    <property type="protein sequence ID" value="KIL77380.1"/>
    <property type="molecule type" value="Genomic_DNA"/>
</dbReference>